<dbReference type="GO" id="GO:0045944">
    <property type="term" value="P:positive regulation of transcription by RNA polymerase II"/>
    <property type="evidence" value="ECO:0007669"/>
    <property type="project" value="TreeGrafter"/>
</dbReference>
<dbReference type="PROSITE" id="PS00463">
    <property type="entry name" value="ZN2_CY6_FUNGAL_1"/>
    <property type="match status" value="1"/>
</dbReference>
<feature type="region of interest" description="Disordered" evidence="3">
    <location>
        <begin position="641"/>
        <end position="675"/>
    </location>
</feature>
<organism evidence="5 6">
    <name type="scientific">Trichomonascus ciferrii</name>
    <dbReference type="NCBI Taxonomy" id="44093"/>
    <lineage>
        <taxon>Eukaryota</taxon>
        <taxon>Fungi</taxon>
        <taxon>Dikarya</taxon>
        <taxon>Ascomycota</taxon>
        <taxon>Saccharomycotina</taxon>
        <taxon>Dipodascomycetes</taxon>
        <taxon>Dipodascales</taxon>
        <taxon>Trichomonascaceae</taxon>
        <taxon>Trichomonascus</taxon>
        <taxon>Trichomonascus ciferrii complex</taxon>
    </lineage>
</organism>
<dbReference type="SMART" id="SM00066">
    <property type="entry name" value="GAL4"/>
    <property type="match status" value="1"/>
</dbReference>
<dbReference type="GO" id="GO:0008270">
    <property type="term" value="F:zinc ion binding"/>
    <property type="evidence" value="ECO:0007669"/>
    <property type="project" value="InterPro"/>
</dbReference>
<proteinExistence type="predicted"/>
<keyword evidence="2" id="KW-0539">Nucleus</keyword>
<dbReference type="AlphaFoldDB" id="A0A642V136"/>
<dbReference type="InterPro" id="IPR007219">
    <property type="entry name" value="XnlR_reg_dom"/>
</dbReference>
<evidence type="ECO:0000256" key="1">
    <source>
        <dbReference type="ARBA" id="ARBA00022723"/>
    </source>
</evidence>
<dbReference type="GO" id="GO:0003677">
    <property type="term" value="F:DNA binding"/>
    <property type="evidence" value="ECO:0007669"/>
    <property type="project" value="InterPro"/>
</dbReference>
<dbReference type="Pfam" id="PF00172">
    <property type="entry name" value="Zn_clus"/>
    <property type="match status" value="1"/>
</dbReference>
<protein>
    <recommendedName>
        <fullName evidence="4">Zn(2)-C6 fungal-type domain-containing protein</fullName>
    </recommendedName>
</protein>
<dbReference type="PROSITE" id="PS50048">
    <property type="entry name" value="ZN2_CY6_FUNGAL_2"/>
    <property type="match status" value="1"/>
</dbReference>
<dbReference type="InterPro" id="IPR052780">
    <property type="entry name" value="AAA_Catabolism_Regulators"/>
</dbReference>
<evidence type="ECO:0000313" key="6">
    <source>
        <dbReference type="Proteomes" id="UP000761534"/>
    </source>
</evidence>
<evidence type="ECO:0000313" key="5">
    <source>
        <dbReference type="EMBL" id="KAA8909747.1"/>
    </source>
</evidence>
<dbReference type="CDD" id="cd12148">
    <property type="entry name" value="fungal_TF_MHR"/>
    <property type="match status" value="1"/>
</dbReference>
<dbReference type="Proteomes" id="UP000761534">
    <property type="component" value="Unassembled WGS sequence"/>
</dbReference>
<name>A0A642V136_9ASCO</name>
<dbReference type="GO" id="GO:0006351">
    <property type="term" value="P:DNA-templated transcription"/>
    <property type="evidence" value="ECO:0007669"/>
    <property type="project" value="InterPro"/>
</dbReference>
<dbReference type="InterPro" id="IPR001138">
    <property type="entry name" value="Zn2Cys6_DnaBD"/>
</dbReference>
<dbReference type="SMART" id="SM00906">
    <property type="entry name" value="Fungal_trans"/>
    <property type="match status" value="1"/>
</dbReference>
<dbReference type="CDD" id="cd00067">
    <property type="entry name" value="GAL4"/>
    <property type="match status" value="1"/>
</dbReference>
<keyword evidence="6" id="KW-1185">Reference proteome</keyword>
<feature type="domain" description="Zn(2)-C6 fungal-type" evidence="4">
    <location>
        <begin position="65"/>
        <end position="101"/>
    </location>
</feature>
<keyword evidence="1" id="KW-0479">Metal-binding</keyword>
<accession>A0A642V136</accession>
<comment type="caution">
    <text evidence="5">The sequence shown here is derived from an EMBL/GenBank/DDBJ whole genome shotgun (WGS) entry which is preliminary data.</text>
</comment>
<dbReference type="PANTHER" id="PTHR31644">
    <property type="entry name" value="TRANSCRIPTIONAL ACTIVATOR ARO80-RELATED"/>
    <property type="match status" value="1"/>
</dbReference>
<dbReference type="OrthoDB" id="2262349at2759"/>
<evidence type="ECO:0000259" key="4">
    <source>
        <dbReference type="PROSITE" id="PS50048"/>
    </source>
</evidence>
<feature type="region of interest" description="Disordered" evidence="3">
    <location>
        <begin position="188"/>
        <end position="219"/>
    </location>
</feature>
<reference evidence="5" key="1">
    <citation type="journal article" date="2019" name="G3 (Bethesda)">
        <title>Genome Assemblies of Two Rare Opportunistic Yeast Pathogens: Diutina rugosa (syn. Candida rugosa) and Trichomonascus ciferrii (syn. Candida ciferrii).</title>
        <authorList>
            <person name="Mixao V."/>
            <person name="Saus E."/>
            <person name="Hansen A.P."/>
            <person name="Lass-Florl C."/>
            <person name="Gabaldon T."/>
        </authorList>
    </citation>
    <scope>NUCLEOTIDE SEQUENCE</scope>
    <source>
        <strain evidence="5">CBS 4856</strain>
    </source>
</reference>
<dbReference type="GO" id="GO:0000981">
    <property type="term" value="F:DNA-binding transcription factor activity, RNA polymerase II-specific"/>
    <property type="evidence" value="ECO:0007669"/>
    <property type="project" value="InterPro"/>
</dbReference>
<evidence type="ECO:0000256" key="2">
    <source>
        <dbReference type="ARBA" id="ARBA00023242"/>
    </source>
</evidence>
<feature type="compositionally biased region" description="Low complexity" evidence="3">
    <location>
        <begin position="188"/>
        <end position="201"/>
    </location>
</feature>
<feature type="region of interest" description="Disordered" evidence="3">
    <location>
        <begin position="1"/>
        <end position="55"/>
    </location>
</feature>
<dbReference type="EMBL" id="SWFS01000334">
    <property type="protein sequence ID" value="KAA8909747.1"/>
    <property type="molecule type" value="Genomic_DNA"/>
</dbReference>
<dbReference type="Gene3D" id="4.10.240.10">
    <property type="entry name" value="Zn(2)-C6 fungal-type DNA-binding domain"/>
    <property type="match status" value="1"/>
</dbReference>
<dbReference type="GO" id="GO:0005634">
    <property type="term" value="C:nucleus"/>
    <property type="evidence" value="ECO:0007669"/>
    <property type="project" value="TreeGrafter"/>
</dbReference>
<dbReference type="PANTHER" id="PTHR31644:SF2">
    <property type="entry name" value="TRANSCRIPTIONAL ACTIVATOR ARO80-RELATED"/>
    <property type="match status" value="1"/>
</dbReference>
<dbReference type="GO" id="GO:0009074">
    <property type="term" value="P:aromatic amino acid family catabolic process"/>
    <property type="evidence" value="ECO:0007669"/>
    <property type="project" value="TreeGrafter"/>
</dbReference>
<sequence>MEYAPSGGPPGAYNKVGRPDESGLGFNRLSVEGLVSGEVSRQTSPTGTDGGYEKRQQTYRRSYKACLNCRQRKVKCDLGDISNPSKPPCARCRREGKECTFTDSKRGGVNNVRLGREKRAFSTDPTTATSSAGLGVAPKVARTSSRVENDVISQKELHNTADALEILAHAARSFPKINGAQRAAEKQAAALAAANRSNNAQTRSSNTGASTADEVTPEPKTRLVDTELIAKEKLLTEDEAKQLIKFFFDTLHPFYPFIPEKLHTPESLADVPILLASITTLSSRYYALDSVERDKYVELHNKLWDYCQRLITKTVWAEASTRSIGTVFSFLLFSEWNPRAIHQRWQDYANHDIQPNQGGDGISGLSASRRSDRLSWMLLGSGIRLAQDLGLMETSSKVYLATHLSEIVLALRMGRKSMLSHSLNEPVPENLEFTQYEKAKLGLLQIMSLAHETLYGTRSATRELLRNGSFLTFLALFGPHLDNWEHTYGELLTENSLERESILFDYHYTRLYIYSLALYSNSDPQENKMTSVAQIIPSSRYVAMATDAAKELLAVANRVHAMDMLRRAPVRWIVRIVHATVFLVKSIMLTPTSTLESHRHTLGMIRTISRTLIDSSPDEIHLSSRYGTILLDLSNQLASKLNEEHPDESSIPEEAQPQPQEQPLPQDQQQQQRDMSEGMFEFSRYSFPVEQQPNQPHPQPPQNVQQLNYDQFNTLLSTSSGYATPQQQEGDANQNLLSVLDMDFDFLMEGTEGLGFVEPLMEGIEHHQMLKRQRTDIS</sequence>
<dbReference type="InterPro" id="IPR036864">
    <property type="entry name" value="Zn2-C6_fun-type_DNA-bd_sf"/>
</dbReference>
<dbReference type="SUPFAM" id="SSF57701">
    <property type="entry name" value="Zn2/Cys6 DNA-binding domain"/>
    <property type="match status" value="1"/>
</dbReference>
<feature type="compositionally biased region" description="Low complexity" evidence="3">
    <location>
        <begin position="652"/>
        <end position="672"/>
    </location>
</feature>
<gene>
    <name evidence="5" type="ORF">TRICI_004396</name>
</gene>
<dbReference type="VEuPathDB" id="FungiDB:TRICI_004396"/>
<evidence type="ECO:0000256" key="3">
    <source>
        <dbReference type="SAM" id="MobiDB-lite"/>
    </source>
</evidence>